<evidence type="ECO:0000313" key="3">
    <source>
        <dbReference type="Proteomes" id="UP000294678"/>
    </source>
</evidence>
<dbReference type="Gene3D" id="3.40.50.410">
    <property type="entry name" value="von Willebrand factor, type A domain"/>
    <property type="match status" value="1"/>
</dbReference>
<dbReference type="AlphaFoldDB" id="A0AA46DZR0"/>
<dbReference type="InterPro" id="IPR002035">
    <property type="entry name" value="VWF_A"/>
</dbReference>
<dbReference type="SMART" id="SM00327">
    <property type="entry name" value="VWA"/>
    <property type="match status" value="1"/>
</dbReference>
<comment type="caution">
    <text evidence="2">The sequence shown here is derived from an EMBL/GenBank/DDBJ whole genome shotgun (WGS) entry which is preliminary data.</text>
</comment>
<dbReference type="PANTHER" id="PTHR33608:SF6">
    <property type="entry name" value="BLL2464 PROTEIN"/>
    <property type="match status" value="1"/>
</dbReference>
<proteinExistence type="predicted"/>
<name>A0AA46DZR0_9FUSO</name>
<feature type="domain" description="VWFA" evidence="1">
    <location>
        <begin position="76"/>
        <end position="238"/>
    </location>
</feature>
<protein>
    <submittedName>
        <fullName evidence="2">Uncharacterized protein DUF58</fullName>
    </submittedName>
</protein>
<organism evidence="2 3">
    <name type="scientific">Hypnocyclicus thermotrophus</name>
    <dbReference type="NCBI Taxonomy" id="1627895"/>
    <lineage>
        <taxon>Bacteria</taxon>
        <taxon>Fusobacteriati</taxon>
        <taxon>Fusobacteriota</taxon>
        <taxon>Fusobacteriia</taxon>
        <taxon>Fusobacteriales</taxon>
        <taxon>Fusobacteriaceae</taxon>
        <taxon>Hypnocyclicus</taxon>
    </lineage>
</organism>
<dbReference type="EMBL" id="SOBG01000002">
    <property type="protein sequence ID" value="TDT71844.1"/>
    <property type="molecule type" value="Genomic_DNA"/>
</dbReference>
<keyword evidence="3" id="KW-1185">Reference proteome</keyword>
<gene>
    <name evidence="2" type="ORF">EV215_0534</name>
</gene>
<reference evidence="2 3" key="1">
    <citation type="submission" date="2019-03" db="EMBL/GenBank/DDBJ databases">
        <title>Genomic Encyclopedia of Type Strains, Phase IV (KMG-IV): sequencing the most valuable type-strain genomes for metagenomic binning, comparative biology and taxonomic classification.</title>
        <authorList>
            <person name="Goeker M."/>
        </authorList>
    </citation>
    <scope>NUCLEOTIDE SEQUENCE [LARGE SCALE GENOMIC DNA]</scope>
    <source>
        <strain evidence="2 3">DSM 100055</strain>
    </source>
</reference>
<evidence type="ECO:0000259" key="1">
    <source>
        <dbReference type="SMART" id="SM00327"/>
    </source>
</evidence>
<evidence type="ECO:0000313" key="2">
    <source>
        <dbReference type="EMBL" id="TDT71844.1"/>
    </source>
</evidence>
<dbReference type="SUPFAM" id="SSF53300">
    <property type="entry name" value="vWA-like"/>
    <property type="match status" value="1"/>
</dbReference>
<accession>A0AA46DZR0</accession>
<dbReference type="Proteomes" id="UP000294678">
    <property type="component" value="Unassembled WGS sequence"/>
</dbReference>
<dbReference type="RefSeq" id="WP_134112439.1">
    <property type="nucleotide sequence ID" value="NZ_SOBG01000002.1"/>
</dbReference>
<dbReference type="InterPro" id="IPR036465">
    <property type="entry name" value="vWFA_dom_sf"/>
</dbReference>
<dbReference type="InterPro" id="IPR002881">
    <property type="entry name" value="DUF58"/>
</dbReference>
<dbReference type="PANTHER" id="PTHR33608">
    <property type="entry name" value="BLL2464 PROTEIN"/>
    <property type="match status" value="1"/>
</dbReference>
<dbReference type="Pfam" id="PF01882">
    <property type="entry name" value="DUF58"/>
    <property type="match status" value="1"/>
</dbReference>
<sequence>MASKEILKKIKKIDINSKILSEHLLVGKYHSKFKGKGLEFSNIRKYTPGDDVRNIDWKISKKLQKTYIKEFIEERELSIYFLIDISNSNILQNRREYIAEIAGTIANSAIENGDKIGAYLFTNKIEKILKVNNTKKHLLAIIDAILTFQSENKDTNIKKSIEEFLSLKLKKGIVFLISDFYDENYEKEIKFLLKKHELILIRIFNKSFEALDKNIVYRFIDSETNQEILYKKNSENLNMKLNFNNYIEFEVGENYIPKLIKLFNYRGRK</sequence>